<dbReference type="SUPFAM" id="SSF55961">
    <property type="entry name" value="Bet v1-like"/>
    <property type="match status" value="1"/>
</dbReference>
<dbReference type="Gene3D" id="3.30.530.20">
    <property type="match status" value="1"/>
</dbReference>
<dbReference type="InterPro" id="IPR023393">
    <property type="entry name" value="START-like_dom_sf"/>
</dbReference>
<sequence>MHLLLKTPVNQPLHQVWTGFDRSLFDTLSPPFPPVKVVRFDGCRTGDVVHLQLIFLVFRQDWISDITDQQESADEIYFIDEGRKLPFFLTYWRHRHRLVRRGNQTVIIDDITYRTPTRLTDWLFYPLLWAQFAYRKPIYRRIFR</sequence>
<dbReference type="Proteomes" id="UP001500936">
    <property type="component" value="Unassembled WGS sequence"/>
</dbReference>
<reference evidence="2" key="1">
    <citation type="journal article" date="2019" name="Int. J. Syst. Evol. Microbiol.">
        <title>The Global Catalogue of Microorganisms (GCM) 10K type strain sequencing project: providing services to taxonomists for standard genome sequencing and annotation.</title>
        <authorList>
            <consortium name="The Broad Institute Genomics Platform"/>
            <consortium name="The Broad Institute Genome Sequencing Center for Infectious Disease"/>
            <person name="Wu L."/>
            <person name="Ma J."/>
        </authorList>
    </citation>
    <scope>NUCLEOTIDE SEQUENCE [LARGE SCALE GENOMIC DNA]</scope>
    <source>
        <strain evidence="2">JCM 17925</strain>
    </source>
</reference>
<evidence type="ECO:0000313" key="2">
    <source>
        <dbReference type="Proteomes" id="UP001500936"/>
    </source>
</evidence>
<gene>
    <name evidence="1" type="ORF">GCM10023187_20480</name>
</gene>
<evidence type="ECO:0000313" key="1">
    <source>
        <dbReference type="EMBL" id="GAA4403938.1"/>
    </source>
</evidence>
<accession>A0ABP8KDN1</accession>
<dbReference type="RefSeq" id="WP_345266650.1">
    <property type="nucleotide sequence ID" value="NZ_BAABHB010000003.1"/>
</dbReference>
<keyword evidence="2" id="KW-1185">Reference proteome</keyword>
<proteinExistence type="predicted"/>
<evidence type="ECO:0008006" key="3">
    <source>
        <dbReference type="Google" id="ProtNLM"/>
    </source>
</evidence>
<comment type="caution">
    <text evidence="1">The sequence shown here is derived from an EMBL/GenBank/DDBJ whole genome shotgun (WGS) entry which is preliminary data.</text>
</comment>
<dbReference type="EMBL" id="BAABHB010000003">
    <property type="protein sequence ID" value="GAA4403938.1"/>
    <property type="molecule type" value="Genomic_DNA"/>
</dbReference>
<name>A0ABP8KDN1_9BACT</name>
<protein>
    <recommendedName>
        <fullName evidence="3">Ligand-binding SRPBCC domain-containing protein</fullName>
    </recommendedName>
</protein>
<organism evidence="1 2">
    <name type="scientific">Nibrella viscosa</name>
    <dbReference type="NCBI Taxonomy" id="1084524"/>
    <lineage>
        <taxon>Bacteria</taxon>
        <taxon>Pseudomonadati</taxon>
        <taxon>Bacteroidota</taxon>
        <taxon>Cytophagia</taxon>
        <taxon>Cytophagales</taxon>
        <taxon>Spirosomataceae</taxon>
        <taxon>Nibrella</taxon>
    </lineage>
</organism>